<dbReference type="OrthoDB" id="424974at2759"/>
<reference evidence="6" key="1">
    <citation type="submission" date="2017-02" db="EMBL/GenBank/DDBJ databases">
        <authorList>
            <person name="Tafer H."/>
            <person name="Lopandic K."/>
        </authorList>
    </citation>
    <scope>NUCLEOTIDE SEQUENCE [LARGE SCALE GENOMIC DNA]</scope>
    <source>
        <strain evidence="6">CBS 366.77</strain>
    </source>
</reference>
<dbReference type="AlphaFoldDB" id="A0A3A2Z6Q6"/>
<accession>A0A3A2Z6Q6</accession>
<evidence type="ECO:0000313" key="5">
    <source>
        <dbReference type="EMBL" id="RJE18759.1"/>
    </source>
</evidence>
<keyword evidence="6" id="KW-1185">Reference proteome</keyword>
<dbReference type="Gene3D" id="3.30.9.10">
    <property type="entry name" value="D-Amino Acid Oxidase, subunit A, domain 2"/>
    <property type="match status" value="1"/>
</dbReference>
<dbReference type="GO" id="GO:0008115">
    <property type="term" value="F:sarcosine oxidase activity"/>
    <property type="evidence" value="ECO:0007669"/>
    <property type="project" value="TreeGrafter"/>
</dbReference>
<dbReference type="Gene3D" id="3.50.50.60">
    <property type="entry name" value="FAD/NAD(P)-binding domain"/>
    <property type="match status" value="1"/>
</dbReference>
<dbReference type="Proteomes" id="UP000266188">
    <property type="component" value="Unassembled WGS sequence"/>
</dbReference>
<dbReference type="InterPro" id="IPR036188">
    <property type="entry name" value="FAD/NAD-bd_sf"/>
</dbReference>
<evidence type="ECO:0000256" key="2">
    <source>
        <dbReference type="ARBA" id="ARBA00022630"/>
    </source>
</evidence>
<name>A0A3A2Z6Q6_9EURO</name>
<dbReference type="PANTHER" id="PTHR10961:SF7">
    <property type="entry name" value="FAD DEPENDENT OXIDOREDUCTASE DOMAIN-CONTAINING PROTEIN"/>
    <property type="match status" value="1"/>
</dbReference>
<keyword evidence="4" id="KW-0560">Oxidoreductase</keyword>
<dbReference type="GO" id="GO:0050660">
    <property type="term" value="F:flavin adenine dinucleotide binding"/>
    <property type="evidence" value="ECO:0007669"/>
    <property type="project" value="InterPro"/>
</dbReference>
<dbReference type="InterPro" id="IPR045170">
    <property type="entry name" value="MTOX"/>
</dbReference>
<protein>
    <submittedName>
        <fullName evidence="5">FAD dependent oxidoreductase</fullName>
    </submittedName>
</protein>
<evidence type="ECO:0000313" key="6">
    <source>
        <dbReference type="Proteomes" id="UP000266188"/>
    </source>
</evidence>
<proteinExistence type="predicted"/>
<keyword evidence="3" id="KW-0274">FAD</keyword>
<dbReference type="SUPFAM" id="SSF54373">
    <property type="entry name" value="FAD-linked reductases, C-terminal domain"/>
    <property type="match status" value="1"/>
</dbReference>
<organism evidence="5 6">
    <name type="scientific">Aspergillus sclerotialis</name>
    <dbReference type="NCBI Taxonomy" id="2070753"/>
    <lineage>
        <taxon>Eukaryota</taxon>
        <taxon>Fungi</taxon>
        <taxon>Dikarya</taxon>
        <taxon>Ascomycota</taxon>
        <taxon>Pezizomycotina</taxon>
        <taxon>Eurotiomycetes</taxon>
        <taxon>Eurotiomycetidae</taxon>
        <taxon>Eurotiales</taxon>
        <taxon>Aspergillaceae</taxon>
        <taxon>Aspergillus</taxon>
        <taxon>Aspergillus subgen. Polypaecilum</taxon>
    </lineage>
</organism>
<gene>
    <name evidence="5" type="ORF">PHISCL_08910</name>
</gene>
<keyword evidence="2" id="KW-0285">Flavoprotein</keyword>
<evidence type="ECO:0000256" key="3">
    <source>
        <dbReference type="ARBA" id="ARBA00022827"/>
    </source>
</evidence>
<sequence length="155" mass="17970">MQEQVTYFKPRDPECYCPRNFPVWIWGGDTWYYDFPTYCEPIIKVGQDAQRNVMHPDHRTFVHSPELLKKLAGFMDSIIPDHGPHLHIFTCQHTITPDRRSIIGPLKKHPDIIIALGNGHAFNSLLQSGEWSWSSQLTEKRVKISRNSRADPNGF</sequence>
<comment type="caution">
    <text evidence="5">The sequence shown here is derived from an EMBL/GenBank/DDBJ whole genome shotgun (WGS) entry which is preliminary data.</text>
</comment>
<comment type="cofactor">
    <cofactor evidence="1">
        <name>FAD</name>
        <dbReference type="ChEBI" id="CHEBI:57692"/>
    </cofactor>
</comment>
<evidence type="ECO:0000256" key="1">
    <source>
        <dbReference type="ARBA" id="ARBA00001974"/>
    </source>
</evidence>
<evidence type="ECO:0000256" key="4">
    <source>
        <dbReference type="ARBA" id="ARBA00023002"/>
    </source>
</evidence>
<dbReference type="EMBL" id="MVGC01000498">
    <property type="protein sequence ID" value="RJE18759.1"/>
    <property type="molecule type" value="Genomic_DNA"/>
</dbReference>
<dbReference type="STRING" id="2070753.A0A3A2Z6Q6"/>
<dbReference type="PANTHER" id="PTHR10961">
    <property type="entry name" value="PEROXISOMAL SARCOSINE OXIDASE"/>
    <property type="match status" value="1"/>
</dbReference>